<evidence type="ECO:0000313" key="2">
    <source>
        <dbReference type="Proteomes" id="UP000229970"/>
    </source>
</evidence>
<accession>A0A2N9XC79</accession>
<dbReference type="EMBL" id="MEIP01000027">
    <property type="protein sequence ID" value="PIT44252.1"/>
    <property type="molecule type" value="Genomic_DNA"/>
</dbReference>
<reference evidence="1 2" key="1">
    <citation type="journal article" date="2017" name="MBio">
        <title>Type VI secretion-mediated competition in the bee gut microbiome.</title>
        <authorList>
            <person name="Steele M.I."/>
            <person name="Kwong W.K."/>
            <person name="Powell J.E."/>
            <person name="Whiteley M."/>
            <person name="Moran N.A."/>
        </authorList>
    </citation>
    <scope>NUCLEOTIDE SEQUENCE [LARGE SCALE GENOMIC DNA]</scope>
    <source>
        <strain evidence="1 2">Ruf1-X</strain>
    </source>
</reference>
<sequence length="68" mass="8033">MKQGSLEKDVVEIVNTLKQREWAEHFTTTELGQELEAEITKLIGQLNHYIQLYIQLCEKHTIPRRVIK</sequence>
<comment type="caution">
    <text evidence="1">The sequence shown here is derived from an EMBL/GenBank/DDBJ whole genome shotgun (WGS) entry which is preliminary data.</text>
</comment>
<name>A0A2N9XC79_9NEIS</name>
<protein>
    <submittedName>
        <fullName evidence="1">Uncharacterized protein</fullName>
    </submittedName>
</protein>
<dbReference type="Proteomes" id="UP000229970">
    <property type="component" value="Unassembled WGS sequence"/>
</dbReference>
<dbReference type="RefSeq" id="WP_100139467.1">
    <property type="nucleotide sequence ID" value="NZ_MEIP01000027.1"/>
</dbReference>
<dbReference type="AlphaFoldDB" id="A0A2N9XC79"/>
<evidence type="ECO:0000313" key="1">
    <source>
        <dbReference type="EMBL" id="PIT44252.1"/>
    </source>
</evidence>
<proteinExistence type="predicted"/>
<organism evidence="1 2">
    <name type="scientific">Snodgrassella alvi</name>
    <dbReference type="NCBI Taxonomy" id="1196083"/>
    <lineage>
        <taxon>Bacteria</taxon>
        <taxon>Pseudomonadati</taxon>
        <taxon>Pseudomonadota</taxon>
        <taxon>Betaproteobacteria</taxon>
        <taxon>Neisseriales</taxon>
        <taxon>Neisseriaceae</taxon>
        <taxon>Snodgrassella</taxon>
    </lineage>
</organism>
<gene>
    <name evidence="1" type="ORF">BHC46_10725</name>
</gene>